<accession>A0A1A9WS80</accession>
<dbReference type="Pfam" id="PF13878">
    <property type="entry name" value="zf-C2H2_3"/>
    <property type="match status" value="1"/>
</dbReference>
<name>A0A1A9WS80_9MUSC</name>
<keyword evidence="3" id="KW-0808">Transferase</keyword>
<dbReference type="GO" id="GO:0007064">
    <property type="term" value="P:mitotic sister chromatid cohesion"/>
    <property type="evidence" value="ECO:0007669"/>
    <property type="project" value="TreeGrafter"/>
</dbReference>
<dbReference type="PANTHER" id="PTHR45884:SF2">
    <property type="entry name" value="N-ACETYLTRANSFERASE ECO"/>
    <property type="match status" value="1"/>
</dbReference>
<evidence type="ECO:0000256" key="3">
    <source>
        <dbReference type="ARBA" id="ARBA00022679"/>
    </source>
</evidence>
<keyword evidence="5" id="KW-0863">Zinc-finger</keyword>
<feature type="domain" description="N-acetyltransferase ESCO zinc-finger" evidence="11">
    <location>
        <begin position="781"/>
        <end position="819"/>
    </location>
</feature>
<evidence type="ECO:0000256" key="5">
    <source>
        <dbReference type="ARBA" id="ARBA00022771"/>
    </source>
</evidence>
<evidence type="ECO:0000256" key="8">
    <source>
        <dbReference type="ARBA" id="ARBA00023306"/>
    </source>
</evidence>
<evidence type="ECO:0000259" key="12">
    <source>
        <dbReference type="Pfam" id="PF13880"/>
    </source>
</evidence>
<keyword evidence="7" id="KW-0539">Nucleus</keyword>
<evidence type="ECO:0000259" key="11">
    <source>
        <dbReference type="Pfam" id="PF13878"/>
    </source>
</evidence>
<evidence type="ECO:0000256" key="2">
    <source>
        <dbReference type="ARBA" id="ARBA00005816"/>
    </source>
</evidence>
<dbReference type="GO" id="GO:0005634">
    <property type="term" value="C:nucleus"/>
    <property type="evidence" value="ECO:0007669"/>
    <property type="project" value="UniProtKB-SubCell"/>
</dbReference>
<dbReference type="CDD" id="cd04301">
    <property type="entry name" value="NAT_SF"/>
    <property type="match status" value="1"/>
</dbReference>
<evidence type="ECO:0000256" key="6">
    <source>
        <dbReference type="ARBA" id="ARBA00022833"/>
    </source>
</evidence>
<evidence type="ECO:0000313" key="14">
    <source>
        <dbReference type="Proteomes" id="UP000091820"/>
    </source>
</evidence>
<evidence type="ECO:0000256" key="1">
    <source>
        <dbReference type="ARBA" id="ARBA00004123"/>
    </source>
</evidence>
<evidence type="ECO:0000256" key="4">
    <source>
        <dbReference type="ARBA" id="ARBA00022723"/>
    </source>
</evidence>
<dbReference type="GO" id="GO:0000785">
    <property type="term" value="C:chromatin"/>
    <property type="evidence" value="ECO:0007669"/>
    <property type="project" value="TreeGrafter"/>
</dbReference>
<dbReference type="Pfam" id="PF13880">
    <property type="entry name" value="Acetyltransf_13"/>
    <property type="match status" value="1"/>
</dbReference>
<keyword evidence="4" id="KW-0479">Metal-binding</keyword>
<protein>
    <recommendedName>
        <fullName evidence="15">N-acetyltransferase domain-containing protein</fullName>
    </recommendedName>
</protein>
<evidence type="ECO:0000256" key="9">
    <source>
        <dbReference type="ARBA" id="ARBA00023315"/>
    </source>
</evidence>
<dbReference type="Proteomes" id="UP000091820">
    <property type="component" value="Unassembled WGS sequence"/>
</dbReference>
<reference evidence="13" key="2">
    <citation type="submission" date="2020-05" db="UniProtKB">
        <authorList>
            <consortium name="EnsemblMetazoa"/>
        </authorList>
    </citation>
    <scope>IDENTIFICATION</scope>
    <source>
        <strain evidence="13">IAEA</strain>
    </source>
</reference>
<dbReference type="VEuPathDB" id="VectorBase:GBRI030180"/>
<feature type="domain" description="N-acetyltransferase ESCO acetyl-transferase" evidence="12">
    <location>
        <begin position="924"/>
        <end position="991"/>
    </location>
</feature>
<evidence type="ECO:0000256" key="10">
    <source>
        <dbReference type="SAM" id="MobiDB-lite"/>
    </source>
</evidence>
<reference evidence="14" key="1">
    <citation type="submission" date="2014-03" db="EMBL/GenBank/DDBJ databases">
        <authorList>
            <person name="Aksoy S."/>
            <person name="Warren W."/>
            <person name="Wilson R.K."/>
        </authorList>
    </citation>
    <scope>NUCLEOTIDE SEQUENCE [LARGE SCALE GENOMIC DNA]</scope>
    <source>
        <strain evidence="14">IAEA</strain>
    </source>
</reference>
<evidence type="ECO:0008006" key="15">
    <source>
        <dbReference type="Google" id="ProtNLM"/>
    </source>
</evidence>
<dbReference type="InterPro" id="IPR028005">
    <property type="entry name" value="AcTrfase_ESCO_Znf_dom"/>
</dbReference>
<dbReference type="GO" id="GO:0061733">
    <property type="term" value="F:protein-lysine-acetyltransferase activity"/>
    <property type="evidence" value="ECO:0007669"/>
    <property type="project" value="TreeGrafter"/>
</dbReference>
<dbReference type="InterPro" id="IPR028009">
    <property type="entry name" value="ESCO_Acetyltransf_dom"/>
</dbReference>
<dbReference type="EnsemblMetazoa" id="GBRI030180-RA">
    <property type="protein sequence ID" value="GBRI030180-PA"/>
    <property type="gene ID" value="GBRI030180"/>
</dbReference>
<comment type="similarity">
    <text evidence="2">Belongs to the acetyltransferase family. ECO subfamily.</text>
</comment>
<keyword evidence="8" id="KW-0131">Cell cycle</keyword>
<keyword evidence="6" id="KW-0862">Zinc</keyword>
<feature type="region of interest" description="Disordered" evidence="10">
    <location>
        <begin position="98"/>
        <end position="117"/>
    </location>
</feature>
<dbReference type="AlphaFoldDB" id="A0A1A9WS80"/>
<organism evidence="13 14">
    <name type="scientific">Glossina brevipalpis</name>
    <dbReference type="NCBI Taxonomy" id="37001"/>
    <lineage>
        <taxon>Eukaryota</taxon>
        <taxon>Metazoa</taxon>
        <taxon>Ecdysozoa</taxon>
        <taxon>Arthropoda</taxon>
        <taxon>Hexapoda</taxon>
        <taxon>Insecta</taxon>
        <taxon>Pterygota</taxon>
        <taxon>Neoptera</taxon>
        <taxon>Endopterygota</taxon>
        <taxon>Diptera</taxon>
        <taxon>Brachycera</taxon>
        <taxon>Muscomorpha</taxon>
        <taxon>Hippoboscoidea</taxon>
        <taxon>Glossinidae</taxon>
        <taxon>Glossina</taxon>
    </lineage>
</organism>
<proteinExistence type="inferred from homology"/>
<sequence length="996" mass="115312">METPKNARHQIRNMRIHTPRLSERKKKLFVTQNINSSNEENDDEGELLNGIKPFMADDKSNNKEIPKNCRSIEALIKSNRESKKQIISFFGNDLEDAEEMQQTSSSRKSSRLCKKEVSSPEISPSLIHKENIPMKEALQLHQIFSVSMRLTPRRRTKEKEIIMGGGTTDNNFHVETTNTTEEETKNGKPFLKRHIEEMSPNDLIPKCKQTKECSLVEGLSISTKSFYSTKKTSSPCKLEKRNISHNICHDNLLPKSKHIRRNFGTPSRFLINRGVHHKIRKPSRPINTDARRRHPFDIDHLLVNIRNEKLRKLIAEKRIEKQQIEKVHNILRQATNPIAMARPLSVLSSNDDTNNNEIIPRNKRQSLNQSKVSVDFSDTEKSEDECDESTQVVLSNNEEIQKNAIQMKLHQTNMNSDLMPNKGKRKFFKSGRAHLPKHVQITDNIKASVEPDGKLIIVEDGKKKIRKKKHTTTGLLKDKYEFCDEQQQATIEAILRNLDDSTYGDEIILPESSNAIAAHTHTDVNSVPIIEDYDQQIALIHQNDSNEVYKLQSYDFAEFRNRLPFNTNDPEIIERQHLLLDFLITNNICNEENFLIFIADPDNHKEEAERIVDELVTIVNEQQIEEFRQRIPYNTSDPLVAEQQQRFLEFLIANNICTEDNFDIFIRNYDNRKPEADNILAEHMQKTNTLKENTQEIENISSNGPEMENLNNSPPLMNNHREIISEESETSPVLLGNNLPTDQKLYSVFYKPNWIKLLQMPTTIRYKQQHRTLNAGFGLDQYQIDAGQKQFGVNQCQKCGLLYTVHEPEEEKLHREFHASLHVLRFKGWIDEDTVAFFPEWSSDGRILRLTEMSPPKRKERLMDVLKMVDKELGFSACIPKIFIAYLAIRKMQIVGLCLVQPLTKANKYIEENNIDYCTEEEFEVKCGISRIWVSPLHRRLHIASKLLRAVQINTIFGETISMDKIAFSAPTVMGKLFIQKVTKMENFLVYQGEVS</sequence>
<keyword evidence="9" id="KW-0012">Acyltransferase</keyword>
<keyword evidence="14" id="KW-1185">Reference proteome</keyword>
<evidence type="ECO:0000313" key="13">
    <source>
        <dbReference type="EnsemblMetazoa" id="GBRI030180-PA"/>
    </source>
</evidence>
<comment type="subcellular location">
    <subcellularLocation>
        <location evidence="1">Nucleus</location>
    </subcellularLocation>
</comment>
<dbReference type="STRING" id="37001.A0A1A9WS80"/>
<evidence type="ECO:0000256" key="7">
    <source>
        <dbReference type="ARBA" id="ARBA00023242"/>
    </source>
</evidence>
<dbReference type="PANTHER" id="PTHR45884">
    <property type="entry name" value="N-ACETYLTRANSFERASE ECO"/>
    <property type="match status" value="1"/>
</dbReference>
<dbReference type="GO" id="GO:0008270">
    <property type="term" value="F:zinc ion binding"/>
    <property type="evidence" value="ECO:0007669"/>
    <property type="project" value="UniProtKB-KW"/>
</dbReference>